<feature type="transmembrane region" description="Helical" evidence="2">
    <location>
        <begin position="136"/>
        <end position="161"/>
    </location>
</feature>
<dbReference type="Gene3D" id="1.20.120.1200">
    <property type="entry name" value="NADH-ubiquinone/plastoquinone oxidoreductase chain 6, subunit NuoJ"/>
    <property type="match status" value="1"/>
</dbReference>
<dbReference type="GO" id="GO:0008137">
    <property type="term" value="F:NADH dehydrogenase (ubiquinone) activity"/>
    <property type="evidence" value="ECO:0007669"/>
    <property type="project" value="UniProtKB-UniRule"/>
</dbReference>
<dbReference type="Pfam" id="PF00499">
    <property type="entry name" value="Oxidored_q3"/>
    <property type="match status" value="1"/>
</dbReference>
<reference evidence="3" key="1">
    <citation type="journal article" date="2011" name="Environ. Microbiol.">
        <title>Genomic insights into the metabolic potential of the polycyclic aromatic hydrocarbon degrading sulfate-reducing Deltaproteobacterium N47.</title>
        <authorList>
            <person name="Bergmann F."/>
            <person name="Selesi D."/>
            <person name="Weinmaier T."/>
            <person name="Tischler P."/>
            <person name="Rattei T."/>
            <person name="Meckenstock R.U."/>
        </authorList>
    </citation>
    <scope>NUCLEOTIDE SEQUENCE</scope>
</reference>
<comment type="similarity">
    <text evidence="1 2">Belongs to the complex I subunit 6 family.</text>
</comment>
<keyword evidence="2" id="KW-0812">Transmembrane</keyword>
<keyword evidence="2" id="KW-1003">Cell membrane</keyword>
<comment type="function">
    <text evidence="2">NDH-1 shuttles electrons from NADH, via FMN and iron-sulfur (Fe-S) centers, to quinones in the respiratory chain. Couples the redox reaction to proton translocation (for every two electrons transferred, four hydrogen ions are translocated across the cytoplasmic membrane), and thus conserves the redox energy in a proton gradient.</text>
</comment>
<gene>
    <name evidence="3" type="ORF">N47_N26310</name>
</gene>
<keyword evidence="2" id="KW-1133">Transmembrane helix</keyword>
<feature type="transmembrane region" description="Helical" evidence="2">
    <location>
        <begin position="53"/>
        <end position="76"/>
    </location>
</feature>
<dbReference type="InterPro" id="IPR001457">
    <property type="entry name" value="NADH_UbQ/plastoQ_OxRdtase_su6"/>
</dbReference>
<dbReference type="GO" id="GO:0048038">
    <property type="term" value="F:quinone binding"/>
    <property type="evidence" value="ECO:0007669"/>
    <property type="project" value="UniProtKB-UniRule"/>
</dbReference>
<dbReference type="PANTHER" id="PTHR33269:SF17">
    <property type="entry name" value="NADH-UBIQUINONE OXIDOREDUCTASE CHAIN 6"/>
    <property type="match status" value="1"/>
</dbReference>
<evidence type="ECO:0000256" key="2">
    <source>
        <dbReference type="RuleBase" id="RU004429"/>
    </source>
</evidence>
<keyword evidence="2" id="KW-0472">Membrane</keyword>
<dbReference type="InterPro" id="IPR042106">
    <property type="entry name" value="Nuo/plastoQ_OxRdtase_6_NuoJ"/>
</dbReference>
<keyword evidence="2" id="KW-0874">Quinone</keyword>
<dbReference type="EMBL" id="FR695879">
    <property type="protein sequence ID" value="CBX31806.1"/>
    <property type="molecule type" value="Genomic_DNA"/>
</dbReference>
<proteinExistence type="inferred from homology"/>
<dbReference type="PANTHER" id="PTHR33269">
    <property type="entry name" value="NADH-UBIQUINONE OXIDOREDUCTASE CHAIN 6"/>
    <property type="match status" value="1"/>
</dbReference>
<sequence>MAQAAFVLMIVFTLAGAFLAVIPKKIVHNILGLALAMFGITGVYLYLGSQFVAMMQLLIYVGAICMTYIFAIMLSPPLEKELPRRNKLKVITATAVSSIVFIVMVKMILSLKIEPIADATRDWSIKTLGQLLLTRYFLVFELISLLLAIAIIGSIMVASFVRKRN</sequence>
<feature type="transmembrane region" description="Helical" evidence="2">
    <location>
        <begin position="6"/>
        <end position="23"/>
    </location>
</feature>
<feature type="transmembrane region" description="Helical" evidence="2">
    <location>
        <begin position="30"/>
        <end position="47"/>
    </location>
</feature>
<comment type="catalytic activity">
    <reaction evidence="2">
        <text>a quinone + NADH + 5 H(+)(in) = a quinol + NAD(+) + 4 H(+)(out)</text>
        <dbReference type="Rhea" id="RHEA:57888"/>
        <dbReference type="ChEBI" id="CHEBI:15378"/>
        <dbReference type="ChEBI" id="CHEBI:24646"/>
        <dbReference type="ChEBI" id="CHEBI:57540"/>
        <dbReference type="ChEBI" id="CHEBI:57945"/>
        <dbReference type="ChEBI" id="CHEBI:132124"/>
    </reaction>
</comment>
<keyword evidence="2" id="KW-0520">NAD</keyword>
<dbReference type="AlphaFoldDB" id="E1YML2"/>
<dbReference type="EC" id="7.1.1.-" evidence="2"/>
<protein>
    <recommendedName>
        <fullName evidence="2">NADH-quinone oxidoreductase subunit J</fullName>
        <ecNumber evidence="2">7.1.1.-</ecNumber>
    </recommendedName>
</protein>
<dbReference type="GO" id="GO:0005886">
    <property type="term" value="C:plasma membrane"/>
    <property type="evidence" value="ECO:0007669"/>
    <property type="project" value="UniProtKB-SubCell"/>
</dbReference>
<comment type="subcellular location">
    <subcellularLocation>
        <location evidence="2">Cell membrane</location>
        <topology evidence="2">Multi-pass membrane protein</topology>
    </subcellularLocation>
</comment>
<evidence type="ECO:0000313" key="3">
    <source>
        <dbReference type="EMBL" id="CBX31806.1"/>
    </source>
</evidence>
<evidence type="ECO:0000256" key="1">
    <source>
        <dbReference type="ARBA" id="ARBA00005698"/>
    </source>
</evidence>
<feature type="transmembrane region" description="Helical" evidence="2">
    <location>
        <begin position="88"/>
        <end position="109"/>
    </location>
</feature>
<name>E1YML2_9BACT</name>
<organism evidence="3">
    <name type="scientific">uncultured Desulfobacterium sp</name>
    <dbReference type="NCBI Taxonomy" id="201089"/>
    <lineage>
        <taxon>Bacteria</taxon>
        <taxon>Pseudomonadati</taxon>
        <taxon>Thermodesulfobacteriota</taxon>
        <taxon>Desulfobacteria</taxon>
        <taxon>Desulfobacterales</taxon>
        <taxon>Desulfobacteriaceae</taxon>
        <taxon>Desulfobacterium</taxon>
        <taxon>environmental samples</taxon>
    </lineage>
</organism>
<accession>E1YML2</accession>